<dbReference type="InterPro" id="IPR012337">
    <property type="entry name" value="RNaseH-like_sf"/>
</dbReference>
<evidence type="ECO:0000256" key="3">
    <source>
        <dbReference type="ARBA" id="ARBA00022801"/>
    </source>
</evidence>
<dbReference type="Pfam" id="PF13361">
    <property type="entry name" value="UvrD_C"/>
    <property type="match status" value="1"/>
</dbReference>
<evidence type="ECO:0000256" key="2">
    <source>
        <dbReference type="ARBA" id="ARBA00022741"/>
    </source>
</evidence>
<evidence type="ECO:0000313" key="16">
    <source>
        <dbReference type="EMBL" id="RMA82681.1"/>
    </source>
</evidence>
<feature type="binding site" evidence="14">
    <location>
        <begin position="184"/>
        <end position="191"/>
    </location>
    <ligand>
        <name>ATP</name>
        <dbReference type="ChEBI" id="CHEBI:30616"/>
    </ligand>
</feature>
<evidence type="ECO:0000256" key="14">
    <source>
        <dbReference type="PROSITE-ProRule" id="PRU00560"/>
    </source>
</evidence>
<dbReference type="InterPro" id="IPR036397">
    <property type="entry name" value="RNaseH_sf"/>
</dbReference>
<evidence type="ECO:0000256" key="5">
    <source>
        <dbReference type="ARBA" id="ARBA00022839"/>
    </source>
</evidence>
<organism evidence="16 17">
    <name type="scientific">Umboniibacter marinipuniceus</name>
    <dbReference type="NCBI Taxonomy" id="569599"/>
    <lineage>
        <taxon>Bacteria</taxon>
        <taxon>Pseudomonadati</taxon>
        <taxon>Pseudomonadota</taxon>
        <taxon>Gammaproteobacteria</taxon>
        <taxon>Cellvibrionales</taxon>
        <taxon>Cellvibrionaceae</taxon>
        <taxon>Umboniibacter</taxon>
    </lineage>
</organism>
<dbReference type="Pfam" id="PF00929">
    <property type="entry name" value="RNase_T"/>
    <property type="match status" value="1"/>
</dbReference>
<feature type="domain" description="UvrD-like helicase ATP-binding" evidence="15">
    <location>
        <begin position="163"/>
        <end position="497"/>
    </location>
</feature>
<evidence type="ECO:0000256" key="8">
    <source>
        <dbReference type="ARBA" id="ARBA00025483"/>
    </source>
</evidence>
<dbReference type="AlphaFoldDB" id="A0A3M0ABZ6"/>
<dbReference type="EMBL" id="REFJ01000001">
    <property type="protein sequence ID" value="RMA82681.1"/>
    <property type="molecule type" value="Genomic_DNA"/>
</dbReference>
<evidence type="ECO:0000313" key="17">
    <source>
        <dbReference type="Proteomes" id="UP000267187"/>
    </source>
</evidence>
<proteinExistence type="predicted"/>
<dbReference type="InterPro" id="IPR000212">
    <property type="entry name" value="DNA_helicase_UvrD/REP"/>
</dbReference>
<dbReference type="PROSITE" id="PS51198">
    <property type="entry name" value="UVRD_HELICASE_ATP_BIND"/>
    <property type="match status" value="1"/>
</dbReference>
<dbReference type="InterPro" id="IPR027417">
    <property type="entry name" value="P-loop_NTPase"/>
</dbReference>
<dbReference type="PANTHER" id="PTHR11070:SF2">
    <property type="entry name" value="ATP-DEPENDENT DNA HELICASE SRS2"/>
    <property type="match status" value="1"/>
</dbReference>
<dbReference type="Gene3D" id="3.30.420.10">
    <property type="entry name" value="Ribonuclease H-like superfamily/Ribonuclease H"/>
    <property type="match status" value="1"/>
</dbReference>
<dbReference type="GO" id="GO:0004527">
    <property type="term" value="F:exonuclease activity"/>
    <property type="evidence" value="ECO:0007669"/>
    <property type="project" value="UniProtKB-KW"/>
</dbReference>
<dbReference type="PANTHER" id="PTHR11070">
    <property type="entry name" value="UVRD / RECB / PCRA DNA HELICASE FAMILY MEMBER"/>
    <property type="match status" value="1"/>
</dbReference>
<keyword evidence="7" id="KW-0413">Isomerase</keyword>
<evidence type="ECO:0000256" key="12">
    <source>
        <dbReference type="ARBA" id="ARBA00034923"/>
    </source>
</evidence>
<comment type="function">
    <text evidence="8">DNA polymerase III is a complex, multichain enzyme responsible for most of the replicative synthesis in bacteria. The epsilon subunit contain the editing function and is a proofreading 3'-5' exonuclease.</text>
</comment>
<sequence length="1092" mass="124616">MESCFIPIKEYYADAFSILQQAETSYSEGRFPHCCNDTRKFLEIILDAVFEAKKLAPNKGSLKLNDRIALLNSVLPNSWVIRDIRRIQNIGNRGSHSNDLKESDAVAALESAFEVCLWSLEVIEGVQVSVRDYVLPKLAKDIWSFDSVEKSAHSNGAEAYGHVTLSHEQKKLAELFTGKHFLNAPPGTGKTQLLTARLSNAISRFNAERVICLTFTSRAAQEMRNRMQSVLNSESVFIGNIHAFCLEKITSAHEGKGALFNNPSILDDTYREEFFDSAWAIAINQDTAQQEVMTLPEQIREWLELELGASTTPEGIYTPADIEESQESFQKIKSTSLRLVVPFVLLNHSEDGDLHELALFDFKKQIRTLFAEITSKRLVKNLSLEYLVSLIWRCLLEFSQTKERVNSLDFDDLIGFGLINVRGLQLAYDCIQLDEVQDLSPYQWMLVSSISSLNTHVFVVGDTEQSIYGFMGADTELLRKYTAGFEAHRLTQNFRSTPGIQSLLERYREVNFGVNKSESGEFKSHQSTSSSTLLLGVEDNVKEYRLIADAVEKIFREEPTRQVGVLCRWNNSAAELSQVFRDNGFKVFLIAQNDFMQHSLIRDWVSVLRAYAGQGTRVDWYRIVYRLSKSASFNVGRREVIKLVDNLYSKNIAPDEVVPFSISSKNIQNTNIFEYRLRSLVDYATDSSKGVVIFDTETTGLQFESSAVIQLAAVKYVNGLKVSEFNEYIYLPDDMTDEELESFTESQKVHKISNEVVNLHGRPLEQVVDSFFEYVEGCAIVAHNLPFDLTMLSRNIGSRLNSSDRLESLFNRAGTQPMFDTLKLARELYPGLESYKLESLLSHFRLSGVNSHNALDDVLATGELLKQLVHDISSRLDSIDSTLDRYANVVRVFQREWQELRRQLWSIDRGGRRDGVTTLPELCDVWMNSVLDPSKAWYSSQAEVVRLEAEEKLYPWIRRNMGEKGRVSELLNKYSLEIGTLKESDLIDAEHDKLVISTIHRSKGLEFGTVILPMCVDGQFPGWRPDGFSQRERELADEEDKRLLYVAMTRPKDKLIITYHRVFQSNWGNRYPKKLSPYLASLIGDFDYRREF</sequence>
<dbReference type="SUPFAM" id="SSF53098">
    <property type="entry name" value="Ribonuclease H-like"/>
    <property type="match status" value="1"/>
</dbReference>
<keyword evidence="5" id="KW-0269">Exonuclease</keyword>
<comment type="subunit">
    <text evidence="9">DNA polymerase III contains a core (composed of alpha, epsilon and theta chains) that associates with a tau subunit. This core dimerizes to form the POLIII' complex. PolIII' associates with the gamma complex (composed of gamma, delta, delta', psi and chi chains) and with the beta chain to form the complete DNA polymerase III complex.</text>
</comment>
<dbReference type="EC" id="5.6.2.4" evidence="11"/>
<keyword evidence="4 14" id="KW-0347">Helicase</keyword>
<keyword evidence="2 14" id="KW-0547">Nucleotide-binding</keyword>
<dbReference type="GO" id="GO:0016887">
    <property type="term" value="F:ATP hydrolysis activity"/>
    <property type="evidence" value="ECO:0007669"/>
    <property type="project" value="RHEA"/>
</dbReference>
<evidence type="ECO:0000256" key="9">
    <source>
        <dbReference type="ARBA" id="ARBA00026073"/>
    </source>
</evidence>
<dbReference type="Pfam" id="PF00580">
    <property type="entry name" value="UvrD-helicase"/>
    <property type="match status" value="1"/>
</dbReference>
<evidence type="ECO:0000256" key="10">
    <source>
        <dbReference type="ARBA" id="ARBA00034617"/>
    </source>
</evidence>
<gene>
    <name evidence="16" type="ORF">DFR27_0634</name>
</gene>
<evidence type="ECO:0000256" key="6">
    <source>
        <dbReference type="ARBA" id="ARBA00022840"/>
    </source>
</evidence>
<evidence type="ECO:0000256" key="7">
    <source>
        <dbReference type="ARBA" id="ARBA00023235"/>
    </source>
</evidence>
<dbReference type="Gene3D" id="3.40.50.300">
    <property type="entry name" value="P-loop containing nucleotide triphosphate hydrolases"/>
    <property type="match status" value="4"/>
</dbReference>
<dbReference type="SMART" id="SM00479">
    <property type="entry name" value="EXOIII"/>
    <property type="match status" value="1"/>
</dbReference>
<dbReference type="RefSeq" id="WP_121875996.1">
    <property type="nucleotide sequence ID" value="NZ_REFJ01000001.1"/>
</dbReference>
<dbReference type="CDD" id="cd06127">
    <property type="entry name" value="DEDDh"/>
    <property type="match status" value="1"/>
</dbReference>
<comment type="catalytic activity">
    <reaction evidence="10">
        <text>Couples ATP hydrolysis with the unwinding of duplex DNA by translocating in the 3'-5' direction.</text>
        <dbReference type="EC" id="5.6.2.4"/>
    </reaction>
</comment>
<dbReference type="FunFam" id="3.30.420.10:FF:000045">
    <property type="entry name" value="3'-5' exonuclease DinG"/>
    <property type="match status" value="1"/>
</dbReference>
<evidence type="ECO:0000259" key="15">
    <source>
        <dbReference type="PROSITE" id="PS51198"/>
    </source>
</evidence>
<dbReference type="Proteomes" id="UP000267187">
    <property type="component" value="Unassembled WGS sequence"/>
</dbReference>
<dbReference type="GO" id="GO:0043138">
    <property type="term" value="F:3'-5' DNA helicase activity"/>
    <property type="evidence" value="ECO:0007669"/>
    <property type="project" value="UniProtKB-EC"/>
</dbReference>
<dbReference type="GO" id="GO:0000725">
    <property type="term" value="P:recombinational repair"/>
    <property type="evidence" value="ECO:0007669"/>
    <property type="project" value="TreeGrafter"/>
</dbReference>
<dbReference type="InterPro" id="IPR013520">
    <property type="entry name" value="Ribonucl_H"/>
</dbReference>
<dbReference type="GO" id="GO:0005524">
    <property type="term" value="F:ATP binding"/>
    <property type="evidence" value="ECO:0007669"/>
    <property type="project" value="UniProtKB-UniRule"/>
</dbReference>
<evidence type="ECO:0000256" key="1">
    <source>
        <dbReference type="ARBA" id="ARBA00022722"/>
    </source>
</evidence>
<keyword evidence="1" id="KW-0540">Nuclease</keyword>
<accession>A0A3M0ABZ6</accession>
<keyword evidence="17" id="KW-1185">Reference proteome</keyword>
<name>A0A3M0ABZ6_9GAMM</name>
<dbReference type="OrthoDB" id="9810135at2"/>
<dbReference type="InterPro" id="IPR014017">
    <property type="entry name" value="DNA_helicase_UvrD-like_C"/>
</dbReference>
<keyword evidence="6 14" id="KW-0067">ATP-binding</keyword>
<keyword evidence="3 14" id="KW-0378">Hydrolase</keyword>
<comment type="caution">
    <text evidence="16">The sequence shown here is derived from an EMBL/GenBank/DDBJ whole genome shotgun (WGS) entry which is preliminary data.</text>
</comment>
<evidence type="ECO:0000256" key="11">
    <source>
        <dbReference type="ARBA" id="ARBA00034808"/>
    </source>
</evidence>
<dbReference type="SUPFAM" id="SSF52540">
    <property type="entry name" value="P-loop containing nucleoside triphosphate hydrolases"/>
    <property type="match status" value="1"/>
</dbReference>
<dbReference type="InterPro" id="IPR014016">
    <property type="entry name" value="UvrD-like_ATP-bd"/>
</dbReference>
<comment type="catalytic activity">
    <reaction evidence="13">
        <text>ATP + H2O = ADP + phosphate + H(+)</text>
        <dbReference type="Rhea" id="RHEA:13065"/>
        <dbReference type="ChEBI" id="CHEBI:15377"/>
        <dbReference type="ChEBI" id="CHEBI:15378"/>
        <dbReference type="ChEBI" id="CHEBI:30616"/>
        <dbReference type="ChEBI" id="CHEBI:43474"/>
        <dbReference type="ChEBI" id="CHEBI:456216"/>
        <dbReference type="EC" id="5.6.2.4"/>
    </reaction>
</comment>
<reference evidence="16 17" key="1">
    <citation type="submission" date="2018-10" db="EMBL/GenBank/DDBJ databases">
        <title>Genomic Encyclopedia of Type Strains, Phase IV (KMG-IV): sequencing the most valuable type-strain genomes for metagenomic binning, comparative biology and taxonomic classification.</title>
        <authorList>
            <person name="Goeker M."/>
        </authorList>
    </citation>
    <scope>NUCLEOTIDE SEQUENCE [LARGE SCALE GENOMIC DNA]</scope>
    <source>
        <strain evidence="16 17">DSM 25080</strain>
    </source>
</reference>
<protein>
    <recommendedName>
        <fullName evidence="11">DNA 3'-5' helicase</fullName>
        <ecNumber evidence="11">5.6.2.4</ecNumber>
    </recommendedName>
    <alternativeName>
        <fullName evidence="12">DNA 3'-5' helicase II</fullName>
    </alternativeName>
</protein>
<evidence type="ECO:0000256" key="13">
    <source>
        <dbReference type="ARBA" id="ARBA00048988"/>
    </source>
</evidence>
<evidence type="ECO:0000256" key="4">
    <source>
        <dbReference type="ARBA" id="ARBA00022806"/>
    </source>
</evidence>
<dbReference type="GO" id="GO:0003677">
    <property type="term" value="F:DNA binding"/>
    <property type="evidence" value="ECO:0007669"/>
    <property type="project" value="InterPro"/>
</dbReference>